<dbReference type="InterPro" id="IPR013083">
    <property type="entry name" value="Znf_RING/FYVE/PHD"/>
</dbReference>
<dbReference type="Gene3D" id="3.30.40.10">
    <property type="entry name" value="Zinc/RING finger domain, C3HC4 (zinc finger)"/>
    <property type="match status" value="1"/>
</dbReference>
<proteinExistence type="predicted"/>
<dbReference type="PANTHER" id="PTHR47665">
    <property type="entry name" value="HISTONE DEACETYLASE-LIKE PROTEIN"/>
    <property type="match status" value="1"/>
</dbReference>
<name>A0A2N9G987_FAGSY</name>
<dbReference type="InterPro" id="IPR001607">
    <property type="entry name" value="Znf_UBP"/>
</dbReference>
<keyword evidence="1" id="KW-0479">Metal-binding</keyword>
<reference evidence="3" key="1">
    <citation type="submission" date="2018-02" db="EMBL/GenBank/DDBJ databases">
        <authorList>
            <person name="Cohen D.B."/>
            <person name="Kent A.D."/>
        </authorList>
    </citation>
    <scope>NUCLEOTIDE SEQUENCE</scope>
</reference>
<protein>
    <recommendedName>
        <fullName evidence="2">UBP-type domain-containing protein</fullName>
    </recommendedName>
</protein>
<feature type="domain" description="UBP-type" evidence="2">
    <location>
        <begin position="17"/>
        <end position="125"/>
    </location>
</feature>
<dbReference type="EMBL" id="OIVN01001630">
    <property type="protein sequence ID" value="SPC96035.1"/>
    <property type="molecule type" value="Genomic_DNA"/>
</dbReference>
<organism evidence="3">
    <name type="scientific">Fagus sylvatica</name>
    <name type="common">Beechnut</name>
    <dbReference type="NCBI Taxonomy" id="28930"/>
    <lineage>
        <taxon>Eukaryota</taxon>
        <taxon>Viridiplantae</taxon>
        <taxon>Streptophyta</taxon>
        <taxon>Embryophyta</taxon>
        <taxon>Tracheophyta</taxon>
        <taxon>Spermatophyta</taxon>
        <taxon>Magnoliopsida</taxon>
        <taxon>eudicotyledons</taxon>
        <taxon>Gunneridae</taxon>
        <taxon>Pentapetalae</taxon>
        <taxon>rosids</taxon>
        <taxon>fabids</taxon>
        <taxon>Fagales</taxon>
        <taxon>Fagaceae</taxon>
        <taxon>Fagus</taxon>
    </lineage>
</organism>
<dbReference type="PROSITE" id="PS50271">
    <property type="entry name" value="ZF_UBP"/>
    <property type="match status" value="1"/>
</dbReference>
<evidence type="ECO:0000256" key="1">
    <source>
        <dbReference type="PROSITE-ProRule" id="PRU00502"/>
    </source>
</evidence>
<dbReference type="AlphaFoldDB" id="A0A2N9G987"/>
<keyword evidence="1" id="KW-0863">Zinc-finger</keyword>
<accession>A0A2N9G987</accession>
<dbReference type="GO" id="GO:0008270">
    <property type="term" value="F:zinc ion binding"/>
    <property type="evidence" value="ECO:0007669"/>
    <property type="project" value="UniProtKB-KW"/>
</dbReference>
<evidence type="ECO:0000313" key="3">
    <source>
        <dbReference type="EMBL" id="SPC96035.1"/>
    </source>
</evidence>
<sequence>MASEGAASSSSSGPLGFVNNLSQEKEEEDLNILGAESGWVEARNSCDHLASLSSDLAHIPTPDTPCYRRFVNKHMLEHFQQSNHCLALSYSDLSVWCFSCDAYLDAQVIMQLRPVYETAYILKFGEAPPFRTEHNPWGIWSNIPGIRMVEMFQAAQGMV</sequence>
<dbReference type="PANTHER" id="PTHR47665:SF1">
    <property type="entry name" value="HISTONE DEACETYLASE-LIKE PROTEIN"/>
    <property type="match status" value="1"/>
</dbReference>
<dbReference type="Pfam" id="PF02148">
    <property type="entry name" value="zf-UBP"/>
    <property type="match status" value="1"/>
</dbReference>
<gene>
    <name evidence="3" type="ORF">FSB_LOCUS23917</name>
</gene>
<dbReference type="SUPFAM" id="SSF57850">
    <property type="entry name" value="RING/U-box"/>
    <property type="match status" value="1"/>
</dbReference>
<evidence type="ECO:0000259" key="2">
    <source>
        <dbReference type="PROSITE" id="PS50271"/>
    </source>
</evidence>
<keyword evidence="1" id="KW-0862">Zinc</keyword>